<reference evidence="1" key="1">
    <citation type="submission" date="2021-05" db="EMBL/GenBank/DDBJ databases">
        <title>Complete genome sequence of the cellulolytic planctomycete Telmatocola sphagniphila SP2T and characterization of the first cellulase from planctomycetes.</title>
        <authorList>
            <person name="Rakitin A.L."/>
            <person name="Beletsky A.V."/>
            <person name="Naumoff D.G."/>
            <person name="Kulichevskaya I.S."/>
            <person name="Mardanov A.V."/>
            <person name="Ravin N.V."/>
            <person name="Dedysh S.N."/>
        </authorList>
    </citation>
    <scope>NUCLEOTIDE SEQUENCE</scope>
    <source>
        <strain evidence="1">SP2T</strain>
    </source>
</reference>
<dbReference type="AlphaFoldDB" id="A0A8E6BA66"/>
<sequence>MSIVSPSIRNLARRLIVLEAAREDSPVTNSGDAMRVYDRLRLPLSKLAGIAGFRSLMSRALVMAKAELPSLVSISVLEDGSLKKLDCPEQDRMDDGKGEIVVLAHLLGLLVTFIGEPLTLQLVRDAWPSASMIGIDFASDEGL</sequence>
<proteinExistence type="predicted"/>
<evidence type="ECO:0000313" key="2">
    <source>
        <dbReference type="Proteomes" id="UP000676194"/>
    </source>
</evidence>
<protein>
    <submittedName>
        <fullName evidence="1">Uncharacterized protein</fullName>
    </submittedName>
</protein>
<organism evidence="1 2">
    <name type="scientific">Telmatocola sphagniphila</name>
    <dbReference type="NCBI Taxonomy" id="1123043"/>
    <lineage>
        <taxon>Bacteria</taxon>
        <taxon>Pseudomonadati</taxon>
        <taxon>Planctomycetota</taxon>
        <taxon>Planctomycetia</taxon>
        <taxon>Gemmatales</taxon>
        <taxon>Gemmataceae</taxon>
    </lineage>
</organism>
<dbReference type="EMBL" id="CP074694">
    <property type="protein sequence ID" value="QVL33981.1"/>
    <property type="molecule type" value="Genomic_DNA"/>
</dbReference>
<dbReference type="Proteomes" id="UP000676194">
    <property type="component" value="Chromosome"/>
</dbReference>
<dbReference type="RefSeq" id="WP_213498957.1">
    <property type="nucleotide sequence ID" value="NZ_CP074694.1"/>
</dbReference>
<keyword evidence="2" id="KW-1185">Reference proteome</keyword>
<dbReference type="KEGG" id="tsph:KIH39_08765"/>
<evidence type="ECO:0000313" key="1">
    <source>
        <dbReference type="EMBL" id="QVL33981.1"/>
    </source>
</evidence>
<accession>A0A8E6BA66</accession>
<name>A0A8E6BA66_9BACT</name>
<gene>
    <name evidence="1" type="ORF">KIH39_08765</name>
</gene>